<comment type="caution">
    <text evidence="1">The sequence shown here is derived from an EMBL/GenBank/DDBJ whole genome shotgun (WGS) entry which is preliminary data.</text>
</comment>
<protein>
    <submittedName>
        <fullName evidence="1">Uncharacterized protein</fullName>
    </submittedName>
</protein>
<proteinExistence type="predicted"/>
<dbReference type="Proteomes" id="UP001620626">
    <property type="component" value="Unassembled WGS sequence"/>
</dbReference>
<evidence type="ECO:0000313" key="1">
    <source>
        <dbReference type="EMBL" id="KAL3111017.1"/>
    </source>
</evidence>
<keyword evidence="2" id="KW-1185">Reference proteome</keyword>
<dbReference type="EMBL" id="JBICBT010000524">
    <property type="protein sequence ID" value="KAL3111017.1"/>
    <property type="molecule type" value="Genomic_DNA"/>
</dbReference>
<evidence type="ECO:0000313" key="2">
    <source>
        <dbReference type="Proteomes" id="UP001620626"/>
    </source>
</evidence>
<sequence length="104" mass="11532">MTQRAQQTDTFWWTSIGKLAIELKCPAPRKALSARCLSAKQFVLLQTQKFARWRAIGALCARPRARQPRLFARGNVRHGTNKAKSACCLSAGADAVVERRGMSS</sequence>
<accession>A0ABD2L722</accession>
<name>A0ABD2L722_9BILA</name>
<reference evidence="1 2" key="1">
    <citation type="submission" date="2024-10" db="EMBL/GenBank/DDBJ databases">
        <authorList>
            <person name="Kim D."/>
        </authorList>
    </citation>
    <scope>NUCLEOTIDE SEQUENCE [LARGE SCALE GENOMIC DNA]</scope>
    <source>
        <strain evidence="1">BH-2024</strain>
    </source>
</reference>
<dbReference type="AlphaFoldDB" id="A0ABD2L722"/>
<organism evidence="1 2">
    <name type="scientific">Heterodera trifolii</name>
    <dbReference type="NCBI Taxonomy" id="157864"/>
    <lineage>
        <taxon>Eukaryota</taxon>
        <taxon>Metazoa</taxon>
        <taxon>Ecdysozoa</taxon>
        <taxon>Nematoda</taxon>
        <taxon>Chromadorea</taxon>
        <taxon>Rhabditida</taxon>
        <taxon>Tylenchina</taxon>
        <taxon>Tylenchomorpha</taxon>
        <taxon>Tylenchoidea</taxon>
        <taxon>Heteroderidae</taxon>
        <taxon>Heteroderinae</taxon>
        <taxon>Heterodera</taxon>
    </lineage>
</organism>
<gene>
    <name evidence="1" type="ORF">niasHT_012399</name>
</gene>